<keyword evidence="10 12" id="KW-0486">Methionine biosynthesis</keyword>
<evidence type="ECO:0000313" key="15">
    <source>
        <dbReference type="EMBL" id="SHI52725.1"/>
    </source>
</evidence>
<comment type="function">
    <text evidence="12">Catalyzes the oxidation of 5,10-methylenetetrahydrofolate to 5,10-methenyltetrahydrofolate and then the hydrolysis of 5,10-methenyltetrahydrofolate to 10-formyltetrahydrofolate.</text>
</comment>
<dbReference type="HAMAP" id="MF_01576">
    <property type="entry name" value="THF_DHG_CYH"/>
    <property type="match status" value="1"/>
</dbReference>
<comment type="catalytic activity">
    <reaction evidence="12">
        <text>(6R)-5,10-methenyltetrahydrofolate + H2O = (6R)-10-formyltetrahydrofolate + H(+)</text>
        <dbReference type="Rhea" id="RHEA:23700"/>
        <dbReference type="ChEBI" id="CHEBI:15377"/>
        <dbReference type="ChEBI" id="CHEBI:15378"/>
        <dbReference type="ChEBI" id="CHEBI:57455"/>
        <dbReference type="ChEBI" id="CHEBI:195366"/>
        <dbReference type="EC" id="3.5.4.9"/>
    </reaction>
</comment>
<dbReference type="InterPro" id="IPR020867">
    <property type="entry name" value="THF_DH/CycHdrlase_CS"/>
</dbReference>
<keyword evidence="3 12" id="KW-0554">One-carbon metabolism</keyword>
<dbReference type="PANTHER" id="PTHR48099">
    <property type="entry name" value="C-1-TETRAHYDROFOLATE SYNTHASE, CYTOPLASMIC-RELATED"/>
    <property type="match status" value="1"/>
</dbReference>
<evidence type="ECO:0000256" key="3">
    <source>
        <dbReference type="ARBA" id="ARBA00022563"/>
    </source>
</evidence>
<comment type="similarity">
    <text evidence="12">Belongs to the tetrahydrofolate dehydrogenase/cyclohydrolase family.</text>
</comment>
<feature type="domain" description="Tetrahydrofolate dehydrogenase/cyclohydrolase NAD(P)-binding" evidence="14">
    <location>
        <begin position="139"/>
        <end position="284"/>
    </location>
</feature>
<evidence type="ECO:0000256" key="11">
    <source>
        <dbReference type="ARBA" id="ARBA00023268"/>
    </source>
</evidence>
<dbReference type="NCBIfam" id="NF010783">
    <property type="entry name" value="PRK14186.1"/>
    <property type="match status" value="1"/>
</dbReference>
<dbReference type="AlphaFoldDB" id="A0A1M6BVE6"/>
<accession>A0A1M6BVE6</accession>
<keyword evidence="5 12" id="KW-0658">Purine biosynthesis</keyword>
<evidence type="ECO:0000259" key="13">
    <source>
        <dbReference type="Pfam" id="PF00763"/>
    </source>
</evidence>
<dbReference type="EC" id="3.5.4.9" evidence="12"/>
<dbReference type="InterPro" id="IPR020630">
    <property type="entry name" value="THF_DH/CycHdrlase_cat_dom"/>
</dbReference>
<dbReference type="GO" id="GO:0004488">
    <property type="term" value="F:methylenetetrahydrofolate dehydrogenase (NADP+) activity"/>
    <property type="evidence" value="ECO:0007669"/>
    <property type="project" value="UniProtKB-UniRule"/>
</dbReference>
<dbReference type="NCBIfam" id="NF010785">
    <property type="entry name" value="PRK14188.1"/>
    <property type="match status" value="1"/>
</dbReference>
<feature type="domain" description="Tetrahydrofolate dehydrogenase/cyclohydrolase catalytic" evidence="13">
    <location>
        <begin position="5"/>
        <end position="120"/>
    </location>
</feature>
<keyword evidence="11 12" id="KW-0511">Multifunctional enzyme</keyword>
<evidence type="ECO:0000256" key="8">
    <source>
        <dbReference type="ARBA" id="ARBA00023002"/>
    </source>
</evidence>
<organism evidence="15 16">
    <name type="scientific">Vibrio aerogenes CECT 7868</name>
    <dbReference type="NCBI Taxonomy" id="1216006"/>
    <lineage>
        <taxon>Bacteria</taxon>
        <taxon>Pseudomonadati</taxon>
        <taxon>Pseudomonadota</taxon>
        <taxon>Gammaproteobacteria</taxon>
        <taxon>Vibrionales</taxon>
        <taxon>Vibrionaceae</taxon>
        <taxon>Vibrio</taxon>
    </lineage>
</organism>
<feature type="binding site" evidence="12">
    <location>
        <position position="231"/>
    </location>
    <ligand>
        <name>NADP(+)</name>
        <dbReference type="ChEBI" id="CHEBI:58349"/>
    </ligand>
</feature>
<keyword evidence="16" id="KW-1185">Reference proteome</keyword>
<gene>
    <name evidence="15" type="primary">folD_2</name>
    <name evidence="12" type="synonym">folD</name>
    <name evidence="15" type="ORF">VA7868_03879</name>
</gene>
<comment type="caution">
    <text evidence="12">Lacks conserved residue(s) required for the propagation of feature annotation.</text>
</comment>
<evidence type="ECO:0000256" key="5">
    <source>
        <dbReference type="ARBA" id="ARBA00022755"/>
    </source>
</evidence>
<dbReference type="Pfam" id="PF00763">
    <property type="entry name" value="THF_DHG_CYH"/>
    <property type="match status" value="1"/>
</dbReference>
<proteinExistence type="inferred from homology"/>
<dbReference type="STRING" id="1216006.VA7868_03879"/>
<evidence type="ECO:0000256" key="6">
    <source>
        <dbReference type="ARBA" id="ARBA00022801"/>
    </source>
</evidence>
<dbReference type="InterPro" id="IPR046346">
    <property type="entry name" value="Aminoacid_DH-like_N_sf"/>
</dbReference>
<comment type="pathway">
    <text evidence="1 12">One-carbon metabolism; tetrahydrofolate interconversion.</text>
</comment>
<dbReference type="GO" id="GO:0005829">
    <property type="term" value="C:cytosol"/>
    <property type="evidence" value="ECO:0007669"/>
    <property type="project" value="TreeGrafter"/>
</dbReference>
<dbReference type="EMBL" id="FQXZ01000044">
    <property type="protein sequence ID" value="SHI52725.1"/>
    <property type="molecule type" value="Genomic_DNA"/>
</dbReference>
<name>A0A1M6BVE6_9VIBR</name>
<evidence type="ECO:0000256" key="10">
    <source>
        <dbReference type="ARBA" id="ARBA00023167"/>
    </source>
</evidence>
<evidence type="ECO:0000256" key="9">
    <source>
        <dbReference type="ARBA" id="ARBA00023102"/>
    </source>
</evidence>
<dbReference type="InterPro" id="IPR000672">
    <property type="entry name" value="THF_DH/CycHdrlase"/>
</dbReference>
<dbReference type="EC" id="1.5.1.5" evidence="12"/>
<keyword evidence="9 12" id="KW-0368">Histidine biosynthesis</keyword>
<dbReference type="FunFam" id="3.40.50.10860:FF:000005">
    <property type="entry name" value="C-1-tetrahydrofolate synthase, cytoplasmic, putative"/>
    <property type="match status" value="1"/>
</dbReference>
<sequence length="299" mass="32162">MTRIINGQQLAGQIVSEVAVEIETYQQDFGMTPGLAVVLVGDDPASAVYVRNKIKRAKEAGIRSIEHRLASEVTQDALESLITDLNLDPQVHGILVQLPLPRHINEERIIQLITPDKDVDGFHPHNAGLLSIGQSALVPCTPLGCMEMLQREIGQLDGKHAVVIGRSNIVGKPMASLLLQANCTVTMVHSRTTDIEAVCRHADIIIAAVGVPKLVAESWVKPGAVVIDVGINSVSIDGRRKLQGDVDFEAVAPKCAAISPVPGGVGPMTIACLMKNTLTAFKQQLSRLQEPVFQPVHEE</sequence>
<evidence type="ECO:0000259" key="14">
    <source>
        <dbReference type="Pfam" id="PF02882"/>
    </source>
</evidence>
<feature type="binding site" evidence="12">
    <location>
        <begin position="165"/>
        <end position="167"/>
    </location>
    <ligand>
        <name>NADP(+)</name>
        <dbReference type="ChEBI" id="CHEBI:58349"/>
    </ligand>
</feature>
<keyword evidence="4 12" id="KW-0028">Amino-acid biosynthesis</keyword>
<dbReference type="SUPFAM" id="SSF51735">
    <property type="entry name" value="NAD(P)-binding Rossmann-fold domains"/>
    <property type="match status" value="1"/>
</dbReference>
<keyword evidence="6 12" id="KW-0378">Hydrolase</keyword>
<dbReference type="Proteomes" id="UP000184608">
    <property type="component" value="Unassembled WGS sequence"/>
</dbReference>
<dbReference type="CDD" id="cd01080">
    <property type="entry name" value="NAD_bind_m-THF_DH_Cyclohyd"/>
    <property type="match status" value="1"/>
</dbReference>
<comment type="catalytic activity">
    <reaction evidence="12">
        <text>(6R)-5,10-methylene-5,6,7,8-tetrahydrofolate + NADP(+) = (6R)-5,10-methenyltetrahydrofolate + NADPH</text>
        <dbReference type="Rhea" id="RHEA:22812"/>
        <dbReference type="ChEBI" id="CHEBI:15636"/>
        <dbReference type="ChEBI" id="CHEBI:57455"/>
        <dbReference type="ChEBI" id="CHEBI:57783"/>
        <dbReference type="ChEBI" id="CHEBI:58349"/>
        <dbReference type="EC" id="1.5.1.5"/>
    </reaction>
</comment>
<dbReference type="PANTHER" id="PTHR48099:SF5">
    <property type="entry name" value="C-1-TETRAHYDROFOLATE SYNTHASE, CYTOPLASMIC"/>
    <property type="match status" value="1"/>
</dbReference>
<dbReference type="GO" id="GO:0035999">
    <property type="term" value="P:tetrahydrofolate interconversion"/>
    <property type="evidence" value="ECO:0007669"/>
    <property type="project" value="UniProtKB-UniRule"/>
</dbReference>
<dbReference type="SUPFAM" id="SSF53223">
    <property type="entry name" value="Aminoacid dehydrogenase-like, N-terminal domain"/>
    <property type="match status" value="1"/>
</dbReference>
<keyword evidence="8 12" id="KW-0560">Oxidoreductase</keyword>
<protein>
    <recommendedName>
        <fullName evidence="12">Bifunctional protein FolD</fullName>
    </recommendedName>
    <domain>
        <recommendedName>
            <fullName evidence="12">Methylenetetrahydrofolate dehydrogenase</fullName>
            <ecNumber evidence="12">1.5.1.5</ecNumber>
        </recommendedName>
    </domain>
    <domain>
        <recommendedName>
            <fullName evidence="12">Methenyltetrahydrofolate cyclohydrolase</fullName>
            <ecNumber evidence="12">3.5.4.9</ecNumber>
        </recommendedName>
    </domain>
</protein>
<reference evidence="15 16" key="1">
    <citation type="submission" date="2016-11" db="EMBL/GenBank/DDBJ databases">
        <authorList>
            <person name="Jaros S."/>
            <person name="Januszkiewicz K."/>
            <person name="Wedrychowicz H."/>
        </authorList>
    </citation>
    <scope>NUCLEOTIDE SEQUENCE [LARGE SCALE GENOMIC DNA]</scope>
    <source>
        <strain evidence="15 16">CECT 7868</strain>
    </source>
</reference>
<keyword evidence="7 12" id="KW-0521">NADP</keyword>
<dbReference type="GO" id="GO:0004477">
    <property type="term" value="F:methenyltetrahydrofolate cyclohydrolase activity"/>
    <property type="evidence" value="ECO:0007669"/>
    <property type="project" value="UniProtKB-UniRule"/>
</dbReference>
<dbReference type="PRINTS" id="PR00085">
    <property type="entry name" value="THFDHDRGNASE"/>
</dbReference>
<dbReference type="RefSeq" id="WP_073605486.1">
    <property type="nucleotide sequence ID" value="NZ_FQXZ01000044.1"/>
</dbReference>
<dbReference type="PROSITE" id="PS00767">
    <property type="entry name" value="THF_DHG_CYH_2"/>
    <property type="match status" value="1"/>
</dbReference>
<dbReference type="UniPathway" id="UPA00193"/>
<dbReference type="InterPro" id="IPR020631">
    <property type="entry name" value="THF_DH/CycHdrlase_NAD-bd_dom"/>
</dbReference>
<evidence type="ECO:0000256" key="4">
    <source>
        <dbReference type="ARBA" id="ARBA00022605"/>
    </source>
</evidence>
<dbReference type="OrthoDB" id="9803580at2"/>
<evidence type="ECO:0000313" key="16">
    <source>
        <dbReference type="Proteomes" id="UP000184608"/>
    </source>
</evidence>
<dbReference type="Gene3D" id="3.40.50.10860">
    <property type="entry name" value="Leucine Dehydrogenase, chain A, domain 1"/>
    <property type="match status" value="1"/>
</dbReference>
<dbReference type="InterPro" id="IPR036291">
    <property type="entry name" value="NAD(P)-bd_dom_sf"/>
</dbReference>
<dbReference type="FunFam" id="3.40.50.720:FF:000006">
    <property type="entry name" value="Bifunctional protein FolD"/>
    <property type="match status" value="1"/>
</dbReference>
<dbReference type="GO" id="GO:0009086">
    <property type="term" value="P:methionine biosynthetic process"/>
    <property type="evidence" value="ECO:0007669"/>
    <property type="project" value="UniProtKB-KW"/>
</dbReference>
<dbReference type="Gene3D" id="3.40.50.720">
    <property type="entry name" value="NAD(P)-binding Rossmann-like Domain"/>
    <property type="match status" value="1"/>
</dbReference>
<evidence type="ECO:0000256" key="2">
    <source>
        <dbReference type="ARBA" id="ARBA00011738"/>
    </source>
</evidence>
<dbReference type="GO" id="GO:0000105">
    <property type="term" value="P:L-histidine biosynthetic process"/>
    <property type="evidence" value="ECO:0007669"/>
    <property type="project" value="UniProtKB-KW"/>
</dbReference>
<dbReference type="GO" id="GO:0006164">
    <property type="term" value="P:purine nucleotide biosynthetic process"/>
    <property type="evidence" value="ECO:0007669"/>
    <property type="project" value="UniProtKB-KW"/>
</dbReference>
<evidence type="ECO:0000256" key="7">
    <source>
        <dbReference type="ARBA" id="ARBA00022857"/>
    </source>
</evidence>
<evidence type="ECO:0000256" key="12">
    <source>
        <dbReference type="HAMAP-Rule" id="MF_01576"/>
    </source>
</evidence>
<dbReference type="Pfam" id="PF02882">
    <property type="entry name" value="THF_DHG_CYH_C"/>
    <property type="match status" value="1"/>
</dbReference>
<evidence type="ECO:0000256" key="1">
    <source>
        <dbReference type="ARBA" id="ARBA00004777"/>
    </source>
</evidence>
<comment type="subunit">
    <text evidence="2 12">Homodimer.</text>
</comment>